<name>A0A841K0C6_9BACT</name>
<organism evidence="1 2">
    <name type="scientific">Silvibacterium bohemicum</name>
    <dbReference type="NCBI Taxonomy" id="1577686"/>
    <lineage>
        <taxon>Bacteria</taxon>
        <taxon>Pseudomonadati</taxon>
        <taxon>Acidobacteriota</taxon>
        <taxon>Terriglobia</taxon>
        <taxon>Terriglobales</taxon>
        <taxon>Acidobacteriaceae</taxon>
        <taxon>Silvibacterium</taxon>
    </lineage>
</organism>
<gene>
    <name evidence="1" type="ORF">HNQ77_005207</name>
</gene>
<evidence type="ECO:0000313" key="2">
    <source>
        <dbReference type="Proteomes" id="UP000538666"/>
    </source>
</evidence>
<reference evidence="1 2" key="1">
    <citation type="submission" date="2020-08" db="EMBL/GenBank/DDBJ databases">
        <title>Genomic Encyclopedia of Type Strains, Phase IV (KMG-IV): sequencing the most valuable type-strain genomes for metagenomic binning, comparative biology and taxonomic classification.</title>
        <authorList>
            <person name="Goeker M."/>
        </authorList>
    </citation>
    <scope>NUCLEOTIDE SEQUENCE [LARGE SCALE GENOMIC DNA]</scope>
    <source>
        <strain evidence="1 2">DSM 103733</strain>
    </source>
</reference>
<comment type="caution">
    <text evidence="1">The sequence shown here is derived from an EMBL/GenBank/DDBJ whole genome shotgun (WGS) entry which is preliminary data.</text>
</comment>
<dbReference type="AlphaFoldDB" id="A0A841K0C6"/>
<keyword evidence="2" id="KW-1185">Reference proteome</keyword>
<sequence>MRPHSEMNWAAFRYPKMALRRNNLALPIAVDGCCWFGYSQQFESRNFFQIPSSVRFLFATMQIWP</sequence>
<protein>
    <submittedName>
        <fullName evidence="1">Uncharacterized protein</fullName>
    </submittedName>
</protein>
<accession>A0A841K0C6</accession>
<dbReference type="EMBL" id="JACHEK010000013">
    <property type="protein sequence ID" value="MBB6147213.1"/>
    <property type="molecule type" value="Genomic_DNA"/>
</dbReference>
<dbReference type="Proteomes" id="UP000538666">
    <property type="component" value="Unassembled WGS sequence"/>
</dbReference>
<evidence type="ECO:0000313" key="1">
    <source>
        <dbReference type="EMBL" id="MBB6147213.1"/>
    </source>
</evidence>
<proteinExistence type="predicted"/>